<dbReference type="EMBL" id="FQUY01000010">
    <property type="protein sequence ID" value="SHF02952.1"/>
    <property type="molecule type" value="Genomic_DNA"/>
</dbReference>
<gene>
    <name evidence="7" type="primary">proA</name>
    <name evidence="9" type="ORF">SAMN02745133_01665</name>
</gene>
<feature type="domain" description="Aldehyde dehydrogenase" evidence="8">
    <location>
        <begin position="303"/>
        <end position="374"/>
    </location>
</feature>
<keyword evidence="3 7" id="KW-0641">Proline biosynthesis</keyword>
<evidence type="ECO:0000256" key="1">
    <source>
        <dbReference type="ARBA" id="ARBA00004985"/>
    </source>
</evidence>
<dbReference type="InterPro" id="IPR016162">
    <property type="entry name" value="Ald_DH_N"/>
</dbReference>
<evidence type="ECO:0000313" key="9">
    <source>
        <dbReference type="EMBL" id="SHF02952.1"/>
    </source>
</evidence>
<dbReference type="Gene3D" id="3.40.309.10">
    <property type="entry name" value="Aldehyde Dehydrogenase, Chain A, domain 2"/>
    <property type="match status" value="1"/>
</dbReference>
<dbReference type="FunFam" id="3.40.309.10:FF:000006">
    <property type="entry name" value="Gamma-glutamyl phosphate reductase"/>
    <property type="match status" value="1"/>
</dbReference>
<name>A0A1M4YBR4_9FIRM</name>
<reference evidence="10" key="1">
    <citation type="submission" date="2016-11" db="EMBL/GenBank/DDBJ databases">
        <authorList>
            <person name="Varghese N."/>
            <person name="Submissions S."/>
        </authorList>
    </citation>
    <scope>NUCLEOTIDE SEQUENCE [LARGE SCALE GENOMIC DNA]</scope>
    <source>
        <strain evidence="10">DSM 12395</strain>
    </source>
</reference>
<dbReference type="GO" id="GO:0055129">
    <property type="term" value="P:L-proline biosynthetic process"/>
    <property type="evidence" value="ECO:0007669"/>
    <property type="project" value="UniProtKB-UniRule"/>
</dbReference>
<dbReference type="UniPathway" id="UPA00098">
    <property type="reaction ID" value="UER00360"/>
</dbReference>
<evidence type="ECO:0000259" key="8">
    <source>
        <dbReference type="Pfam" id="PF00171"/>
    </source>
</evidence>
<proteinExistence type="inferred from homology"/>
<dbReference type="SUPFAM" id="SSF53720">
    <property type="entry name" value="ALDH-like"/>
    <property type="match status" value="1"/>
</dbReference>
<dbReference type="GO" id="GO:0004350">
    <property type="term" value="F:glutamate-5-semialdehyde dehydrogenase activity"/>
    <property type="evidence" value="ECO:0007669"/>
    <property type="project" value="UniProtKB-UniRule"/>
</dbReference>
<comment type="subcellular location">
    <subcellularLocation>
        <location evidence="7">Cytoplasm</location>
    </subcellularLocation>
</comment>
<dbReference type="PANTHER" id="PTHR11063">
    <property type="entry name" value="GLUTAMATE SEMIALDEHYDE DEHYDROGENASE"/>
    <property type="match status" value="1"/>
</dbReference>
<dbReference type="EC" id="1.2.1.41" evidence="7"/>
<dbReference type="OrthoDB" id="9809970at2"/>
<evidence type="ECO:0000256" key="4">
    <source>
        <dbReference type="ARBA" id="ARBA00022857"/>
    </source>
</evidence>
<dbReference type="InterPro" id="IPR000965">
    <property type="entry name" value="GPR_dom"/>
</dbReference>
<evidence type="ECO:0000256" key="2">
    <source>
        <dbReference type="ARBA" id="ARBA00022605"/>
    </source>
</evidence>
<dbReference type="InterPro" id="IPR015590">
    <property type="entry name" value="Aldehyde_DH_dom"/>
</dbReference>
<dbReference type="InterPro" id="IPR016163">
    <property type="entry name" value="Ald_DH_C"/>
</dbReference>
<dbReference type="InterPro" id="IPR012134">
    <property type="entry name" value="Glu-5-SA_DH"/>
</dbReference>
<comment type="pathway">
    <text evidence="1 7">Amino-acid biosynthesis; L-proline biosynthesis; L-glutamate 5-semialdehyde from L-glutamate: step 2/2.</text>
</comment>
<comment type="similarity">
    <text evidence="7">Belongs to the gamma-glutamyl phosphate reductase family.</text>
</comment>
<dbReference type="Proteomes" id="UP000184148">
    <property type="component" value="Unassembled WGS sequence"/>
</dbReference>
<organism evidence="9 10">
    <name type="scientific">Desulforamulus putei DSM 12395</name>
    <dbReference type="NCBI Taxonomy" id="1121429"/>
    <lineage>
        <taxon>Bacteria</taxon>
        <taxon>Bacillati</taxon>
        <taxon>Bacillota</taxon>
        <taxon>Clostridia</taxon>
        <taxon>Eubacteriales</taxon>
        <taxon>Peptococcaceae</taxon>
        <taxon>Desulforamulus</taxon>
    </lineage>
</organism>
<evidence type="ECO:0000313" key="10">
    <source>
        <dbReference type="Proteomes" id="UP000184148"/>
    </source>
</evidence>
<dbReference type="PROSITE" id="PS01223">
    <property type="entry name" value="PROA"/>
    <property type="match status" value="1"/>
</dbReference>
<comment type="function">
    <text evidence="7">Catalyzes the NADPH-dependent reduction of L-glutamate 5-phosphate into L-glutamate 5-semialdehyde and phosphate. The product spontaneously undergoes cyclization to form 1-pyrroline-5-carboxylate.</text>
</comment>
<comment type="catalytic activity">
    <reaction evidence="6 7">
        <text>L-glutamate 5-semialdehyde + phosphate + NADP(+) = L-glutamyl 5-phosphate + NADPH + H(+)</text>
        <dbReference type="Rhea" id="RHEA:19541"/>
        <dbReference type="ChEBI" id="CHEBI:15378"/>
        <dbReference type="ChEBI" id="CHEBI:43474"/>
        <dbReference type="ChEBI" id="CHEBI:57783"/>
        <dbReference type="ChEBI" id="CHEBI:58066"/>
        <dbReference type="ChEBI" id="CHEBI:58274"/>
        <dbReference type="ChEBI" id="CHEBI:58349"/>
        <dbReference type="EC" id="1.2.1.41"/>
    </reaction>
</comment>
<dbReference type="Pfam" id="PF00171">
    <property type="entry name" value="Aldedh"/>
    <property type="match status" value="2"/>
</dbReference>
<dbReference type="InterPro" id="IPR020593">
    <property type="entry name" value="G-glutamylP_reductase_CS"/>
</dbReference>
<dbReference type="GO" id="GO:0005737">
    <property type="term" value="C:cytoplasm"/>
    <property type="evidence" value="ECO:0007669"/>
    <property type="project" value="UniProtKB-SubCell"/>
</dbReference>
<dbReference type="STRING" id="1121429.SAMN02745133_01665"/>
<dbReference type="Gene3D" id="3.40.605.10">
    <property type="entry name" value="Aldehyde Dehydrogenase, Chain A, domain 1"/>
    <property type="match status" value="1"/>
</dbReference>
<evidence type="ECO:0000256" key="7">
    <source>
        <dbReference type="HAMAP-Rule" id="MF_00412"/>
    </source>
</evidence>
<keyword evidence="5 7" id="KW-0560">Oxidoreductase</keyword>
<dbReference type="NCBIfam" id="NF001221">
    <property type="entry name" value="PRK00197.1"/>
    <property type="match status" value="1"/>
</dbReference>
<accession>A0A1M4YBR4</accession>
<evidence type="ECO:0000256" key="5">
    <source>
        <dbReference type="ARBA" id="ARBA00023002"/>
    </source>
</evidence>
<keyword evidence="4 7" id="KW-0521">NADP</keyword>
<protein>
    <recommendedName>
        <fullName evidence="7">Gamma-glutamyl phosphate reductase</fullName>
        <shortName evidence="7">GPR</shortName>
        <ecNumber evidence="7">1.2.1.41</ecNumber>
    </recommendedName>
    <alternativeName>
        <fullName evidence="7">Glutamate-5-semialdehyde dehydrogenase</fullName>
    </alternativeName>
    <alternativeName>
        <fullName evidence="7">Glutamyl-gamma-semialdehyde dehydrogenase</fullName>
        <shortName evidence="7">GSA dehydrogenase</shortName>
    </alternativeName>
</protein>
<evidence type="ECO:0000256" key="6">
    <source>
        <dbReference type="ARBA" id="ARBA00049024"/>
    </source>
</evidence>
<dbReference type="RefSeq" id="WP_073238531.1">
    <property type="nucleotide sequence ID" value="NZ_FQUY01000010.1"/>
</dbReference>
<keyword evidence="10" id="KW-1185">Reference proteome</keyword>
<dbReference type="AlphaFoldDB" id="A0A1M4YBR4"/>
<sequence length="415" mass="44493">MSIVRELAKQAKAASRKLATLETAAKNDALLNVARQLLADRESILRANEIDLAKGKQAGLSPSLLDRLALTAARIEDMVEGIKQVVELADPVGQVMESWSRPNGLTIAKVRVPMGVVGMVYEARPNVTVDTCALCLKAGSAVLLRGSSNALNSNRALVASIKKGLEGTAIPVAAVQFVDTGDREAVDEMLRLNGLLDLVIPRGGAGLIRRVVETATVPVIETGVGNCHVYVDKEADPAMALDIILNAKCQRYGVCNAAETLLVHREIAPSWLPGALQSLRDRGVEVRGCPAVLKIVPEVKLADERDWATEFLAPILAVKIVADLSEALDHIQTYGTGHSECIVTNNQDTAAEFLQQVDAAAVYHNASTRFTDGFQYGFGAEIGISTQKLHARGPMGLRELTSYKYVVRGTGQVRS</sequence>
<dbReference type="HAMAP" id="MF_00412">
    <property type="entry name" value="ProA"/>
    <property type="match status" value="1"/>
</dbReference>
<dbReference type="InterPro" id="IPR016161">
    <property type="entry name" value="Ald_DH/histidinol_DH"/>
</dbReference>
<keyword evidence="7" id="KW-0963">Cytoplasm</keyword>
<dbReference type="CDD" id="cd07079">
    <property type="entry name" value="ALDH_F18-19_ProA-GPR"/>
    <property type="match status" value="1"/>
</dbReference>
<dbReference type="NCBIfam" id="TIGR00407">
    <property type="entry name" value="proA"/>
    <property type="match status" value="1"/>
</dbReference>
<feature type="domain" description="Aldehyde dehydrogenase" evidence="8">
    <location>
        <begin position="4"/>
        <end position="276"/>
    </location>
</feature>
<keyword evidence="2 7" id="KW-0028">Amino-acid biosynthesis</keyword>
<evidence type="ECO:0000256" key="3">
    <source>
        <dbReference type="ARBA" id="ARBA00022650"/>
    </source>
</evidence>
<dbReference type="PANTHER" id="PTHR11063:SF8">
    <property type="entry name" value="DELTA-1-PYRROLINE-5-CARBOXYLATE SYNTHASE"/>
    <property type="match status" value="1"/>
</dbReference>
<dbReference type="GO" id="GO:0050661">
    <property type="term" value="F:NADP binding"/>
    <property type="evidence" value="ECO:0007669"/>
    <property type="project" value="InterPro"/>
</dbReference>
<dbReference type="PIRSF" id="PIRSF000151">
    <property type="entry name" value="GPR"/>
    <property type="match status" value="1"/>
</dbReference>